<feature type="binding site" evidence="11">
    <location>
        <position position="96"/>
    </location>
    <ligand>
        <name>NAD(+)</name>
        <dbReference type="ChEBI" id="CHEBI:57540"/>
    </ligand>
</feature>
<reference evidence="14" key="1">
    <citation type="journal article" date="2020" name="mSystems">
        <title>Genome- and Community-Level Interaction Insights into Carbon Utilization and Element Cycling Functions of Hydrothermarchaeota in Hydrothermal Sediment.</title>
        <authorList>
            <person name="Zhou Z."/>
            <person name="Liu Y."/>
            <person name="Xu W."/>
            <person name="Pan J."/>
            <person name="Luo Z.H."/>
            <person name="Li M."/>
        </authorList>
    </citation>
    <scope>NUCLEOTIDE SEQUENCE [LARGE SCALE GENOMIC DNA]</scope>
    <source>
        <strain evidence="14">SpSt-1056</strain>
    </source>
</reference>
<accession>A0A7C5QAN5</accession>
<evidence type="ECO:0000313" key="14">
    <source>
        <dbReference type="EMBL" id="HHK68910.1"/>
    </source>
</evidence>
<dbReference type="GO" id="GO:0050104">
    <property type="term" value="F:L-gulonate 3-dehydrogenase activity"/>
    <property type="evidence" value="ECO:0007669"/>
    <property type="project" value="UniProtKB-EC"/>
</dbReference>
<feature type="domain" description="3-hydroxyacyl-CoA dehydrogenase NAD binding" evidence="13">
    <location>
        <begin position="4"/>
        <end position="183"/>
    </location>
</feature>
<proteinExistence type="inferred from homology"/>
<dbReference type="SUPFAM" id="SSF51735">
    <property type="entry name" value="NAD(P)-binding Rossmann-fold domains"/>
    <property type="match status" value="1"/>
</dbReference>
<evidence type="ECO:0000256" key="5">
    <source>
        <dbReference type="ARBA" id="ARBA00022553"/>
    </source>
</evidence>
<dbReference type="Gene3D" id="3.40.50.720">
    <property type="entry name" value="NAD(P)-binding Rossmann-like Domain"/>
    <property type="match status" value="1"/>
</dbReference>
<dbReference type="GO" id="GO:0005737">
    <property type="term" value="C:cytoplasm"/>
    <property type="evidence" value="ECO:0007669"/>
    <property type="project" value="UniProtKB-SubCell"/>
</dbReference>
<evidence type="ECO:0000256" key="1">
    <source>
        <dbReference type="ARBA" id="ARBA00004496"/>
    </source>
</evidence>
<feature type="binding site" evidence="11">
    <location>
        <position position="118"/>
    </location>
    <ligand>
        <name>NAD(+)</name>
        <dbReference type="ChEBI" id="CHEBI:57540"/>
    </ligand>
</feature>
<keyword evidence="5" id="KW-0597">Phosphoprotein</keyword>
<dbReference type="InterPro" id="IPR013328">
    <property type="entry name" value="6PGD_dom2"/>
</dbReference>
<evidence type="ECO:0000256" key="10">
    <source>
        <dbReference type="PIRSR" id="PIRSR000105-1"/>
    </source>
</evidence>
<evidence type="ECO:0000256" key="6">
    <source>
        <dbReference type="ARBA" id="ARBA00023002"/>
    </source>
</evidence>
<evidence type="ECO:0000259" key="12">
    <source>
        <dbReference type="Pfam" id="PF00725"/>
    </source>
</evidence>
<dbReference type="InterPro" id="IPR036291">
    <property type="entry name" value="NAD(P)-bd_dom_sf"/>
</dbReference>
<gene>
    <name evidence="14" type="ORF">ENM11_07150</name>
</gene>
<comment type="caution">
    <text evidence="14">The sequence shown here is derived from an EMBL/GenBank/DDBJ whole genome shotgun (WGS) entry which is preliminary data.</text>
</comment>
<keyword evidence="4" id="KW-0963">Cytoplasm</keyword>
<dbReference type="EMBL" id="DRWN01000059">
    <property type="protein sequence ID" value="HHK68910.1"/>
    <property type="molecule type" value="Genomic_DNA"/>
</dbReference>
<evidence type="ECO:0000256" key="2">
    <source>
        <dbReference type="ARBA" id="ARBA00009463"/>
    </source>
</evidence>
<protein>
    <recommendedName>
        <fullName evidence="9">L-gulonate 3-dehydrogenase</fullName>
        <ecNumber evidence="8">1.1.1.45</ecNumber>
    </recommendedName>
    <alternativeName>
        <fullName evidence="9">L-gulonate 3-dehydrogenase</fullName>
    </alternativeName>
</protein>
<comment type="similarity">
    <text evidence="2">Belongs to the 3-hydroxyacyl-CoA dehydrogenase family.</text>
</comment>
<evidence type="ECO:0000256" key="8">
    <source>
        <dbReference type="ARBA" id="ARBA00038962"/>
    </source>
</evidence>
<feature type="domain" description="3-hydroxyacyl-CoA dehydrogenase C-terminal" evidence="12">
    <location>
        <begin position="188"/>
        <end position="284"/>
    </location>
</feature>
<evidence type="ECO:0000256" key="4">
    <source>
        <dbReference type="ARBA" id="ARBA00022490"/>
    </source>
</evidence>
<feature type="binding site" evidence="11">
    <location>
        <position position="91"/>
    </location>
    <ligand>
        <name>NAD(+)</name>
        <dbReference type="ChEBI" id="CHEBI:57540"/>
    </ligand>
</feature>
<dbReference type="PANTHER" id="PTHR48075:SF1">
    <property type="entry name" value="LAMBDA-CRYSTALLIN HOMOLOG"/>
    <property type="match status" value="1"/>
</dbReference>
<dbReference type="InterPro" id="IPR006176">
    <property type="entry name" value="3-OHacyl-CoA_DH_NAD-bd"/>
</dbReference>
<evidence type="ECO:0000256" key="11">
    <source>
        <dbReference type="PIRSR" id="PIRSR000105-2"/>
    </source>
</evidence>
<organism evidence="14">
    <name type="scientific">Caldiarchaeum subterraneum</name>
    <dbReference type="NCBI Taxonomy" id="311458"/>
    <lineage>
        <taxon>Archaea</taxon>
        <taxon>Nitrososphaerota</taxon>
        <taxon>Candidatus Caldarchaeales</taxon>
        <taxon>Candidatus Caldarchaeaceae</taxon>
        <taxon>Candidatus Caldarchaeum</taxon>
    </lineage>
</organism>
<dbReference type="PANTHER" id="PTHR48075">
    <property type="entry name" value="3-HYDROXYACYL-COA DEHYDROGENASE FAMILY PROTEIN"/>
    <property type="match status" value="1"/>
</dbReference>
<dbReference type="Pfam" id="PF02737">
    <property type="entry name" value="3HCDH_N"/>
    <property type="match status" value="1"/>
</dbReference>
<evidence type="ECO:0000256" key="7">
    <source>
        <dbReference type="ARBA" id="ARBA00023027"/>
    </source>
</evidence>
<keyword evidence="6" id="KW-0560">Oxidoreductase</keyword>
<dbReference type="GO" id="GO:0070403">
    <property type="term" value="F:NAD+ binding"/>
    <property type="evidence" value="ECO:0007669"/>
    <property type="project" value="InterPro"/>
</dbReference>
<feature type="binding site" evidence="11">
    <location>
        <position position="31"/>
    </location>
    <ligand>
        <name>NAD(+)</name>
        <dbReference type="ChEBI" id="CHEBI:57540"/>
    </ligand>
</feature>
<dbReference type="Pfam" id="PF00725">
    <property type="entry name" value="3HCDH"/>
    <property type="match status" value="1"/>
</dbReference>
<dbReference type="Gene3D" id="1.10.1040.10">
    <property type="entry name" value="N-(1-d-carboxylethyl)-l-norvaline Dehydrogenase, domain 2"/>
    <property type="match status" value="1"/>
</dbReference>
<keyword evidence="7 11" id="KW-0520">NAD</keyword>
<dbReference type="EC" id="1.1.1.45" evidence="8"/>
<comment type="subcellular location">
    <subcellularLocation>
        <location evidence="1">Cytoplasm</location>
    </subcellularLocation>
</comment>
<evidence type="ECO:0000256" key="9">
    <source>
        <dbReference type="ARBA" id="ARBA00042709"/>
    </source>
</evidence>
<dbReference type="InterPro" id="IPR022694">
    <property type="entry name" value="3-OHacyl-CoA_DH"/>
</dbReference>
<evidence type="ECO:0000259" key="13">
    <source>
        <dbReference type="Pfam" id="PF02737"/>
    </source>
</evidence>
<evidence type="ECO:0000256" key="3">
    <source>
        <dbReference type="ARBA" id="ARBA00011738"/>
    </source>
</evidence>
<feature type="binding site" evidence="11">
    <location>
        <position position="142"/>
    </location>
    <ligand>
        <name>NAD(+)</name>
        <dbReference type="ChEBI" id="CHEBI:57540"/>
    </ligand>
</feature>
<feature type="binding site" evidence="11">
    <location>
        <begin position="8"/>
        <end position="13"/>
    </location>
    <ligand>
        <name>NAD(+)</name>
        <dbReference type="ChEBI" id="CHEBI:57540"/>
    </ligand>
</feature>
<dbReference type="SUPFAM" id="SSF48179">
    <property type="entry name" value="6-phosphogluconate dehydrogenase C-terminal domain-like"/>
    <property type="match status" value="1"/>
</dbReference>
<dbReference type="AlphaFoldDB" id="A0A7C5QAN5"/>
<dbReference type="InterPro" id="IPR008927">
    <property type="entry name" value="6-PGluconate_DH-like_C_sf"/>
</dbReference>
<name>A0A7C5QAN5_CALS0</name>
<feature type="site" description="Important for catalytic activity" evidence="10">
    <location>
        <position position="139"/>
    </location>
</feature>
<dbReference type="GO" id="GO:0006631">
    <property type="term" value="P:fatty acid metabolic process"/>
    <property type="evidence" value="ECO:0007669"/>
    <property type="project" value="InterPro"/>
</dbReference>
<feature type="binding site" evidence="11">
    <location>
        <position position="276"/>
    </location>
    <ligand>
        <name>NAD(+)</name>
        <dbReference type="ChEBI" id="CHEBI:57540"/>
    </ligand>
</feature>
<dbReference type="PIRSF" id="PIRSF000105">
    <property type="entry name" value="HCDH"/>
    <property type="match status" value="1"/>
</dbReference>
<sequence>MSKTAIIGAGLMGSGIAVVYSMAGYQVSLVDVSDEVLKKSLANISDILRELYRLGVTKDENSDELLARIKPTTSLEEAVTGAEIVTEAVSESLGLKIDLFEKLDTLCSKDVVLASNTSSFKISEIAQKVRNKERVIGTHWWNPPYLMPLVEIFRTQYNHDHFVKKVADLFTNVLKKEVIVCNESPGGVGVRLQAALFAEALRICEEDVVSPSDLDKVIKLSLGLRYPMFGPFLIADLGGLDVFLNIHEYLAKKLGERFAPSKTLRDLVEKGYLGIKSSRGFYHYTGDYLRKVVKKRNDTVVEILRLQQRVDD</sequence>
<dbReference type="InterPro" id="IPR006108">
    <property type="entry name" value="3HC_DH_C"/>
</dbReference>
<comment type="subunit">
    <text evidence="3">Homodimer.</text>
</comment>